<protein>
    <submittedName>
        <fullName evidence="2">Methionine synthase</fullName>
    </submittedName>
</protein>
<evidence type="ECO:0000313" key="3">
    <source>
        <dbReference type="Proteomes" id="UP000604475"/>
    </source>
</evidence>
<dbReference type="Proteomes" id="UP000604475">
    <property type="component" value="Unassembled WGS sequence"/>
</dbReference>
<proteinExistence type="predicted"/>
<dbReference type="InterPro" id="IPR038071">
    <property type="entry name" value="UROD/MetE-like_sf"/>
</dbReference>
<sequence>MADDFKYHIDHHGSLLTPPDLAESRAAGGDPGDGAEDAAVARALRTQRRLGLSALSDGEYRRRDHLSVVHDGVAGFGPAGAAAGPLARLVGGRHAPETRAWADAPAERGRLAKHETDFVLSVSQRPVMIALPAPGFVAELAAQATTAAGARPPADAGDGLARILRDEIAALAADGVRYVLLTNPAYGFLLTQPGRAQAAELGLDADAVVERMLATDGEVLAGLEAPAEFRVGLDVTTAGAASGPYAAAAVTAFLSRLPFGRLCVEFGRDGARRFPLAAVPAGLVLSLGVVDVSDPGLEDVDELVGRIDAAAETVDIDDIAISTNGGFHASPAQIDEGIQHGKLQRVEMVARYFWGNEL</sequence>
<dbReference type="SUPFAM" id="SSF51726">
    <property type="entry name" value="UROD/MetE-like"/>
    <property type="match status" value="1"/>
</dbReference>
<dbReference type="RefSeq" id="WP_203000736.1">
    <property type="nucleotide sequence ID" value="NZ_JADWYU010000117.1"/>
</dbReference>
<dbReference type="EMBL" id="JAEACQ010000258">
    <property type="protein sequence ID" value="MBL7631003.1"/>
    <property type="molecule type" value="Genomic_DNA"/>
</dbReference>
<evidence type="ECO:0000313" key="2">
    <source>
        <dbReference type="EMBL" id="MBL7631003.1"/>
    </source>
</evidence>
<dbReference type="PANTHER" id="PTHR43844:SF2">
    <property type="entry name" value="SYNTHASE, VITAMIN-B12 INDEPENDENT, PUTATIVE (AFU_ORTHOLOGUE AFUA_3G12060)-RELATED"/>
    <property type="match status" value="1"/>
</dbReference>
<dbReference type="PANTHER" id="PTHR43844">
    <property type="entry name" value="METHIONINE SYNTHASE"/>
    <property type="match status" value="1"/>
</dbReference>
<dbReference type="Gene3D" id="3.20.20.210">
    <property type="match status" value="1"/>
</dbReference>
<organism evidence="2 3">
    <name type="scientific">Frankia nepalensis</name>
    <dbReference type="NCBI Taxonomy" id="1836974"/>
    <lineage>
        <taxon>Bacteria</taxon>
        <taxon>Bacillati</taxon>
        <taxon>Actinomycetota</taxon>
        <taxon>Actinomycetes</taxon>
        <taxon>Frankiales</taxon>
        <taxon>Frankiaceae</taxon>
        <taxon>Frankia</taxon>
    </lineage>
</organism>
<comment type="caution">
    <text evidence="2">The sequence shown here is derived from an EMBL/GenBank/DDBJ whole genome shotgun (WGS) entry which is preliminary data.</text>
</comment>
<feature type="region of interest" description="Disordered" evidence="1">
    <location>
        <begin position="16"/>
        <end position="36"/>
    </location>
</feature>
<keyword evidence="3" id="KW-1185">Reference proteome</keyword>
<accession>A0A937URC5</accession>
<name>A0A937URC5_9ACTN</name>
<evidence type="ECO:0000256" key="1">
    <source>
        <dbReference type="SAM" id="MobiDB-lite"/>
    </source>
</evidence>
<gene>
    <name evidence="2" type="ORF">I7412_28345</name>
</gene>
<dbReference type="AlphaFoldDB" id="A0A937URC5"/>
<reference evidence="2" key="1">
    <citation type="submission" date="2020-12" db="EMBL/GenBank/DDBJ databases">
        <title>Genomic characterization of non-nitrogen-fixing Frankia strains.</title>
        <authorList>
            <person name="Carlos-Shanley C."/>
            <person name="Guerra T."/>
            <person name="Hahn D."/>
        </authorList>
    </citation>
    <scope>NUCLEOTIDE SEQUENCE</scope>
    <source>
        <strain evidence="2">CN6</strain>
    </source>
</reference>